<organism evidence="1">
    <name type="scientific">marine sediment metagenome</name>
    <dbReference type="NCBI Taxonomy" id="412755"/>
    <lineage>
        <taxon>unclassified sequences</taxon>
        <taxon>metagenomes</taxon>
        <taxon>ecological metagenomes</taxon>
    </lineage>
</organism>
<evidence type="ECO:0000313" key="1">
    <source>
        <dbReference type="EMBL" id="GAG62132.1"/>
    </source>
</evidence>
<dbReference type="EMBL" id="BART01009054">
    <property type="protein sequence ID" value="GAG62132.1"/>
    <property type="molecule type" value="Genomic_DNA"/>
</dbReference>
<gene>
    <name evidence="1" type="ORF">S01H4_20182</name>
</gene>
<proteinExistence type="predicted"/>
<name>X0ZW40_9ZZZZ</name>
<dbReference type="AlphaFoldDB" id="X0ZW40"/>
<reference evidence="1" key="1">
    <citation type="journal article" date="2014" name="Front. Microbiol.">
        <title>High frequency of phylogenetically diverse reductive dehalogenase-homologous genes in deep subseafloor sedimentary metagenomes.</title>
        <authorList>
            <person name="Kawai M."/>
            <person name="Futagami T."/>
            <person name="Toyoda A."/>
            <person name="Takaki Y."/>
            <person name="Nishi S."/>
            <person name="Hori S."/>
            <person name="Arai W."/>
            <person name="Tsubouchi T."/>
            <person name="Morono Y."/>
            <person name="Uchiyama I."/>
            <person name="Ito T."/>
            <person name="Fujiyama A."/>
            <person name="Inagaki F."/>
            <person name="Takami H."/>
        </authorList>
    </citation>
    <scope>NUCLEOTIDE SEQUENCE</scope>
    <source>
        <strain evidence="1">Expedition CK06-06</strain>
    </source>
</reference>
<accession>X0ZW40</accession>
<protein>
    <submittedName>
        <fullName evidence="1">Uncharacterized protein</fullName>
    </submittedName>
</protein>
<sequence>MAVYRYCSVCKGKRLFEQHLTLSIKENKRVFICTTCVKCYYRPNTATNAKIDLIEKNTINFMNNLVGKKVVR</sequence>
<comment type="caution">
    <text evidence="1">The sequence shown here is derived from an EMBL/GenBank/DDBJ whole genome shotgun (WGS) entry which is preliminary data.</text>
</comment>